<comment type="caution">
    <text evidence="8">The sequence shown here is derived from an EMBL/GenBank/DDBJ whole genome shotgun (WGS) entry which is preliminary data.</text>
</comment>
<keyword evidence="5" id="KW-0598">Phosphotransferase system</keyword>
<dbReference type="SUPFAM" id="SSF51261">
    <property type="entry name" value="Duplicated hybrid motif"/>
    <property type="match status" value="1"/>
</dbReference>
<dbReference type="Pfam" id="PF00358">
    <property type="entry name" value="PTS_EIIA_1"/>
    <property type="match status" value="1"/>
</dbReference>
<organism evidence="8 9">
    <name type="scientific">Rhizocola hellebori</name>
    <dbReference type="NCBI Taxonomy" id="1392758"/>
    <lineage>
        <taxon>Bacteria</taxon>
        <taxon>Bacillati</taxon>
        <taxon>Actinomycetota</taxon>
        <taxon>Actinomycetes</taxon>
        <taxon>Micromonosporales</taxon>
        <taxon>Micromonosporaceae</taxon>
        <taxon>Rhizocola</taxon>
    </lineage>
</organism>
<protein>
    <submittedName>
        <fullName evidence="8">PTS glucose transporter subunit IIA</fullName>
    </submittedName>
</protein>
<keyword evidence="3 8" id="KW-0762">Sugar transport</keyword>
<name>A0A8J3VLS9_9ACTN</name>
<dbReference type="Proteomes" id="UP000612899">
    <property type="component" value="Unassembled WGS sequence"/>
</dbReference>
<dbReference type="PROSITE" id="PS51093">
    <property type="entry name" value="PTS_EIIA_TYPE_1"/>
    <property type="match status" value="1"/>
</dbReference>
<dbReference type="GO" id="GO:0016301">
    <property type="term" value="F:kinase activity"/>
    <property type="evidence" value="ECO:0007669"/>
    <property type="project" value="UniProtKB-KW"/>
</dbReference>
<keyword evidence="9" id="KW-1185">Reference proteome</keyword>
<evidence type="ECO:0000256" key="3">
    <source>
        <dbReference type="ARBA" id="ARBA00022597"/>
    </source>
</evidence>
<feature type="domain" description="PTS EIIA type-1" evidence="7">
    <location>
        <begin position="22"/>
        <end position="125"/>
    </location>
</feature>
<evidence type="ECO:0000256" key="1">
    <source>
        <dbReference type="ARBA" id="ARBA00004496"/>
    </source>
</evidence>
<dbReference type="InterPro" id="IPR001127">
    <property type="entry name" value="PTS_EIIA_1_perm"/>
</dbReference>
<gene>
    <name evidence="8" type="primary">nagE</name>
    <name evidence="8" type="ORF">Rhe02_97310</name>
</gene>
<evidence type="ECO:0000256" key="2">
    <source>
        <dbReference type="ARBA" id="ARBA00022448"/>
    </source>
</evidence>
<reference evidence="8" key="1">
    <citation type="submission" date="2021-01" db="EMBL/GenBank/DDBJ databases">
        <title>Whole genome shotgun sequence of Rhizocola hellebori NBRC 109834.</title>
        <authorList>
            <person name="Komaki H."/>
            <person name="Tamura T."/>
        </authorList>
    </citation>
    <scope>NUCLEOTIDE SEQUENCE</scope>
    <source>
        <strain evidence="8">NBRC 109834</strain>
    </source>
</reference>
<comment type="subcellular location">
    <subcellularLocation>
        <location evidence="1">Cytoplasm</location>
    </subcellularLocation>
</comment>
<keyword evidence="2" id="KW-0813">Transport</keyword>
<sequence>MSPVVVTAPLTGLIVPLSEVPDPVFAQRLVGPGLAISPTPQRQTILSPIDGRLLKLKPHAFIVAEGRTAVLVHLGIDTVLLDGAASSLIAVEKQIVRAGEPIMFWDPILVEAAGLSAICPVVALDAPADAVADLAHGEVVAGAELFTWRERIYG</sequence>
<dbReference type="AlphaFoldDB" id="A0A8J3VLS9"/>
<dbReference type="GO" id="GO:0005737">
    <property type="term" value="C:cytoplasm"/>
    <property type="evidence" value="ECO:0007669"/>
    <property type="project" value="UniProtKB-SubCell"/>
</dbReference>
<keyword evidence="6" id="KW-0418">Kinase</keyword>
<dbReference type="Gene3D" id="2.70.70.10">
    <property type="entry name" value="Glucose Permease (Domain IIA)"/>
    <property type="match status" value="1"/>
</dbReference>
<evidence type="ECO:0000256" key="6">
    <source>
        <dbReference type="ARBA" id="ARBA00022777"/>
    </source>
</evidence>
<dbReference type="PANTHER" id="PTHR45008:SF1">
    <property type="entry name" value="PTS SYSTEM GLUCOSE-SPECIFIC EIIA COMPONENT"/>
    <property type="match status" value="1"/>
</dbReference>
<dbReference type="InterPro" id="IPR011055">
    <property type="entry name" value="Dup_hybrid_motif"/>
</dbReference>
<evidence type="ECO:0000256" key="5">
    <source>
        <dbReference type="ARBA" id="ARBA00022683"/>
    </source>
</evidence>
<dbReference type="GO" id="GO:0009401">
    <property type="term" value="P:phosphoenolpyruvate-dependent sugar phosphotransferase system"/>
    <property type="evidence" value="ECO:0007669"/>
    <property type="project" value="UniProtKB-KW"/>
</dbReference>
<evidence type="ECO:0000259" key="7">
    <source>
        <dbReference type="PROSITE" id="PS51093"/>
    </source>
</evidence>
<accession>A0A8J3VLS9</accession>
<evidence type="ECO:0000256" key="4">
    <source>
        <dbReference type="ARBA" id="ARBA00022679"/>
    </source>
</evidence>
<proteinExistence type="predicted"/>
<keyword evidence="4" id="KW-0808">Transferase</keyword>
<dbReference type="EMBL" id="BONY01000153">
    <property type="protein sequence ID" value="GIH11664.1"/>
    <property type="molecule type" value="Genomic_DNA"/>
</dbReference>
<evidence type="ECO:0000313" key="9">
    <source>
        <dbReference type="Proteomes" id="UP000612899"/>
    </source>
</evidence>
<dbReference type="InterPro" id="IPR050890">
    <property type="entry name" value="PTS_EIIA_component"/>
</dbReference>
<dbReference type="PANTHER" id="PTHR45008">
    <property type="entry name" value="PTS SYSTEM GLUCOSE-SPECIFIC EIIA COMPONENT"/>
    <property type="match status" value="1"/>
</dbReference>
<evidence type="ECO:0000313" key="8">
    <source>
        <dbReference type="EMBL" id="GIH11664.1"/>
    </source>
</evidence>